<evidence type="ECO:0000313" key="2">
    <source>
        <dbReference type="Proteomes" id="UP000377595"/>
    </source>
</evidence>
<protein>
    <submittedName>
        <fullName evidence="1">Uncharacterized protein</fullName>
    </submittedName>
</protein>
<dbReference type="Proteomes" id="UP000377595">
    <property type="component" value="Unassembled WGS sequence"/>
</dbReference>
<reference evidence="1 2" key="1">
    <citation type="submission" date="2019-10" db="EMBL/GenBank/DDBJ databases">
        <title>Whole genome shotgun sequence of Acrocarpospora pleiomorpha NBRC 16267.</title>
        <authorList>
            <person name="Ichikawa N."/>
            <person name="Kimura A."/>
            <person name="Kitahashi Y."/>
            <person name="Komaki H."/>
            <person name="Oguchi A."/>
        </authorList>
    </citation>
    <scope>NUCLEOTIDE SEQUENCE [LARGE SCALE GENOMIC DNA]</scope>
    <source>
        <strain evidence="1 2">NBRC 16267</strain>
    </source>
</reference>
<dbReference type="RefSeq" id="WP_155347295.1">
    <property type="nucleotide sequence ID" value="NZ_BAAAHM010000015.1"/>
</dbReference>
<evidence type="ECO:0000313" key="1">
    <source>
        <dbReference type="EMBL" id="GES22340.1"/>
    </source>
</evidence>
<proteinExistence type="predicted"/>
<accession>A0A5M3XN18</accession>
<dbReference type="EMBL" id="BLAF01000030">
    <property type="protein sequence ID" value="GES22340.1"/>
    <property type="molecule type" value="Genomic_DNA"/>
</dbReference>
<keyword evidence="2" id="KW-1185">Reference proteome</keyword>
<organism evidence="1 2">
    <name type="scientific">Acrocarpospora pleiomorpha</name>
    <dbReference type="NCBI Taxonomy" id="90975"/>
    <lineage>
        <taxon>Bacteria</taxon>
        <taxon>Bacillati</taxon>
        <taxon>Actinomycetota</taxon>
        <taxon>Actinomycetes</taxon>
        <taxon>Streptosporangiales</taxon>
        <taxon>Streptosporangiaceae</taxon>
        <taxon>Acrocarpospora</taxon>
    </lineage>
</organism>
<comment type="caution">
    <text evidence="1">The sequence shown here is derived from an EMBL/GenBank/DDBJ whole genome shotgun (WGS) entry which is preliminary data.</text>
</comment>
<dbReference type="OrthoDB" id="3542474at2"/>
<dbReference type="AlphaFoldDB" id="A0A5M3XN18"/>
<name>A0A5M3XN18_9ACTN</name>
<sequence>MISEVRRRNKLRRRLVLGSVIALTGLMVTLGLSLQYSEYRTERMRLVLGNALQVTSPEYLVRRGPYTDVERTPISLSLLVPARALGNELESTNIRLAQSPWGRLIGAAQLPAKPMTAVLAKFRGGTGESVAEKSKAKTAIIELADNSRPTAIVELVNSLSEADFRRSVNPKLSRDDDEFILLSPIQETSGKPLYWWSGFDNCGDGTLRNCDKASSVGQFREWVSLLRGYDEPNLRKFGLTLSALRHAAEEANVYGFILSWSTKGQLLHFLNNPEVRTIRLVPDGK</sequence>
<gene>
    <name evidence="1" type="ORF">Aple_052370</name>
</gene>